<dbReference type="EMBL" id="JACEIK010009740">
    <property type="protein sequence ID" value="MCE3214647.1"/>
    <property type="molecule type" value="Genomic_DNA"/>
</dbReference>
<proteinExistence type="predicted"/>
<name>A0ABS8WP49_DATST</name>
<accession>A0ABS8WP49</accession>
<organism evidence="1 2">
    <name type="scientific">Datura stramonium</name>
    <name type="common">Jimsonweed</name>
    <name type="synonym">Common thornapple</name>
    <dbReference type="NCBI Taxonomy" id="4076"/>
    <lineage>
        <taxon>Eukaryota</taxon>
        <taxon>Viridiplantae</taxon>
        <taxon>Streptophyta</taxon>
        <taxon>Embryophyta</taxon>
        <taxon>Tracheophyta</taxon>
        <taxon>Spermatophyta</taxon>
        <taxon>Magnoliopsida</taxon>
        <taxon>eudicotyledons</taxon>
        <taxon>Gunneridae</taxon>
        <taxon>Pentapetalae</taxon>
        <taxon>asterids</taxon>
        <taxon>lamiids</taxon>
        <taxon>Solanales</taxon>
        <taxon>Solanaceae</taxon>
        <taxon>Solanoideae</taxon>
        <taxon>Datureae</taxon>
        <taxon>Datura</taxon>
    </lineage>
</organism>
<keyword evidence="2" id="KW-1185">Reference proteome</keyword>
<evidence type="ECO:0000313" key="2">
    <source>
        <dbReference type="Proteomes" id="UP000823775"/>
    </source>
</evidence>
<protein>
    <submittedName>
        <fullName evidence="1">Uncharacterized protein</fullName>
    </submittedName>
</protein>
<comment type="caution">
    <text evidence="1">The sequence shown here is derived from an EMBL/GenBank/DDBJ whole genome shotgun (WGS) entry which is preliminary data.</text>
</comment>
<feature type="non-terminal residue" evidence="1">
    <location>
        <position position="1"/>
    </location>
</feature>
<gene>
    <name evidence="1" type="ORF">HAX54_052967</name>
</gene>
<dbReference type="Proteomes" id="UP000823775">
    <property type="component" value="Unassembled WGS sequence"/>
</dbReference>
<sequence>RPPTRAKSLKFCRRKSCGDTGELDKDVGDQGSQHVLGYNENTIFASRNSKDYLNIQSGYSTYNFKNESNHAGETNKSYMTKMRDEMNMDISLHS</sequence>
<evidence type="ECO:0000313" key="1">
    <source>
        <dbReference type="EMBL" id="MCE3214647.1"/>
    </source>
</evidence>
<reference evidence="1 2" key="1">
    <citation type="journal article" date="2021" name="BMC Genomics">
        <title>Datura genome reveals duplications of psychoactive alkaloid biosynthetic genes and high mutation rate following tissue culture.</title>
        <authorList>
            <person name="Rajewski A."/>
            <person name="Carter-House D."/>
            <person name="Stajich J."/>
            <person name="Litt A."/>
        </authorList>
    </citation>
    <scope>NUCLEOTIDE SEQUENCE [LARGE SCALE GENOMIC DNA]</scope>
    <source>
        <strain evidence="1">AR-01</strain>
    </source>
</reference>